<reference evidence="1 2" key="1">
    <citation type="journal article" date="2006" name="Nature">
        <title>Global trends of whole-genome duplications revealed by the ciliate Paramecium tetraurelia.</title>
        <authorList>
            <consortium name="Genoscope"/>
            <person name="Aury J.-M."/>
            <person name="Jaillon O."/>
            <person name="Duret L."/>
            <person name="Noel B."/>
            <person name="Jubin C."/>
            <person name="Porcel B.M."/>
            <person name="Segurens B."/>
            <person name="Daubin V."/>
            <person name="Anthouard V."/>
            <person name="Aiach N."/>
            <person name="Arnaiz O."/>
            <person name="Billaut A."/>
            <person name="Beisson J."/>
            <person name="Blanc I."/>
            <person name="Bouhouche K."/>
            <person name="Camara F."/>
            <person name="Duharcourt S."/>
            <person name="Guigo R."/>
            <person name="Gogendeau D."/>
            <person name="Katinka M."/>
            <person name="Keller A.-M."/>
            <person name="Kissmehl R."/>
            <person name="Klotz C."/>
            <person name="Koll F."/>
            <person name="Le Moue A."/>
            <person name="Lepere C."/>
            <person name="Malinsky S."/>
            <person name="Nowacki M."/>
            <person name="Nowak J.K."/>
            <person name="Plattner H."/>
            <person name="Poulain J."/>
            <person name="Ruiz F."/>
            <person name="Serrano V."/>
            <person name="Zagulski M."/>
            <person name="Dessen P."/>
            <person name="Betermier M."/>
            <person name="Weissenbach J."/>
            <person name="Scarpelli C."/>
            <person name="Schachter V."/>
            <person name="Sperling L."/>
            <person name="Meyer E."/>
            <person name="Cohen J."/>
            <person name="Wincker P."/>
        </authorList>
    </citation>
    <scope>NUCLEOTIDE SEQUENCE [LARGE SCALE GENOMIC DNA]</scope>
    <source>
        <strain evidence="1 2">Stock d4-2</strain>
    </source>
</reference>
<dbReference type="GeneID" id="5025812"/>
<dbReference type="eggNOG" id="ENOG502QS1U">
    <property type="taxonomic scope" value="Eukaryota"/>
</dbReference>
<keyword evidence="2" id="KW-1185">Reference proteome</keyword>
<sequence length="1425" mass="167899">MEKLHTIKTTERPLGGLQEGFKFIRGSPDTKKVMCIFMERFQQFLEQANITIKNFLKSNDQQLEVILGDANQVLVVILDYLNKFPEIQKRNADQGQLVQDIMEQCIQLAEQILREPKYRKSVENSHNVLSDFLNLIEKAQKTESKVLIIKLIVLFSENLNQRIEFFEQQGFHKLLSILMNKDPQLNRVISKALLHFLLIEDINQVVICNVEDGQEQTIKQKFSKIAVSLRSFAFQELSKVFLPTQNNKQLSIKQFCVEKKEILTLSQAIEQQISLQSIFEVDLSYYMNSQSISRSTSDQDQNKNEIYEKIISISSTPPDKLALSQTQSERSQSEDILKEFQVLQGGFKAILETLEKATSEVQVDLLQTVQQILQNNARNKIEFKRVNGYQLLSDFITNKDQQDEQFQQQFYNFLKQISTTDSEIDDLDAFTLMLELLPIQQDKLLNIIVEVLNQNWKNVIIAKRLKLYYYLAIIQMRQYLSSEQITEKFCNIDNEYIFTNFKNILVKVKFQQSEEVCQQLFQLYEQLNQLEGFYSLEFEAIQSQLAILFLDDVDIFKQIVGFAFKMIEQKMSKKCRYMNSFDHQSELAFKNFSIIFDQIYHSFLKAKKNNMQDAKDQSSYVFFIQIAEIINKFLVCDHNIQKQEVDIFKNMVSQNRCEQFMNLIKPNLKLIQSKQILELFDFEYNEKSNLAIAHLQFRLNQVLFNSLAGIMRHNDFKIEPQMVLYLVYSQYEMWNALEQQPQNPITPLLEFLMDISKLSSQYLQCISHFFYKIKLCDENTLVIENLISFLKQFDFKNQDLIVNMLISICKNLPYYYDMANLYPVLIQYIETYLNKVDLELWFDFVFSGETIKKLNEQNYGATMSDILSLLSIHSMFQEKVFDKMINGEYLTNSFATLQYDTTKEQSIKLSNILYLLNAKSNKIKNPIYSNKQKFFQLIQKLINGEEFSNQLCNTVFKLVFWNFDSYHLLYTENSSNVSSVMGRSEFAEIIQKTQKQYLENKQPIQHITNLESLELFFLMLGKNQSQSYIIEILKIFESILDNQNLATLLDSNIIQSLCMLLQNTDKRIVQQIYTIIRTIIQYDLSKSTKLKIIDILKRHDDASHILIDYLKDLLQNPVIKNDHVTFLKNFDILVKNFEELVGFNEEIDILLFQIINLMASKNSPEIRSVLKQLNLFEFRDNLALQIIKYKMDPQQLMDILSGIPFAQLCNSRNFKESHCMAYLLQRLIQHKDHFGLPLLIIKILKYDISTIEDNRKYVSKLLQNDQLISFFYPQMLRKQSKSLKCFDQEDQKIQRSNSPETDAAFSQNMTVDQFLTLFFSDKLQDERQQIKLTLERALIPVESEYKRQIMKYNTKKQSRLAKLSEQEQSDNLRIQTSNNDWEFKIQSRLKKSNERSKLRSQKQQEQFEQVLADGENQWFKLCLGQ</sequence>
<evidence type="ECO:0000313" key="2">
    <source>
        <dbReference type="Proteomes" id="UP000000600"/>
    </source>
</evidence>
<proteinExistence type="predicted"/>
<gene>
    <name evidence="1" type="ORF">GSPATT00009021001</name>
</gene>
<accession>A0CPB3</accession>
<organism evidence="1 2">
    <name type="scientific">Paramecium tetraurelia</name>
    <dbReference type="NCBI Taxonomy" id="5888"/>
    <lineage>
        <taxon>Eukaryota</taxon>
        <taxon>Sar</taxon>
        <taxon>Alveolata</taxon>
        <taxon>Ciliophora</taxon>
        <taxon>Intramacronucleata</taxon>
        <taxon>Oligohymenophorea</taxon>
        <taxon>Peniculida</taxon>
        <taxon>Parameciidae</taxon>
        <taxon>Paramecium</taxon>
    </lineage>
</organism>
<dbReference type="EMBL" id="CT868130">
    <property type="protein sequence ID" value="CAK72630.1"/>
    <property type="molecule type" value="Genomic_DNA"/>
</dbReference>
<dbReference type="Proteomes" id="UP000000600">
    <property type="component" value="Unassembled WGS sequence"/>
</dbReference>
<protein>
    <recommendedName>
        <fullName evidence="3">Armadillo-type fold</fullName>
    </recommendedName>
</protein>
<dbReference type="SUPFAM" id="SSF48371">
    <property type="entry name" value="ARM repeat"/>
    <property type="match status" value="1"/>
</dbReference>
<dbReference type="KEGG" id="ptm:GSPATT00009021001"/>
<name>A0CPB3_PARTE</name>
<dbReference type="OMA" id="IMRHNDF"/>
<dbReference type="InParanoid" id="A0CPB3"/>
<dbReference type="InterPro" id="IPR016024">
    <property type="entry name" value="ARM-type_fold"/>
</dbReference>
<dbReference type="OrthoDB" id="288765at2759"/>
<dbReference type="HOGENOM" id="CLU_252844_0_0_1"/>
<dbReference type="RefSeq" id="XP_001440027.1">
    <property type="nucleotide sequence ID" value="XM_001439990.1"/>
</dbReference>
<evidence type="ECO:0008006" key="3">
    <source>
        <dbReference type="Google" id="ProtNLM"/>
    </source>
</evidence>
<evidence type="ECO:0000313" key="1">
    <source>
        <dbReference type="EMBL" id="CAK72630.1"/>
    </source>
</evidence>